<reference evidence="3 6" key="2">
    <citation type="submission" date="2016-08" db="EMBL/GenBank/DDBJ databases">
        <title>Genome sequencing of Lactobacillus plantarum JSA22, isolated from fermented soybean paste.</title>
        <authorList>
            <person name="Choi H.S."/>
        </authorList>
    </citation>
    <scope>NUCLEOTIDE SEQUENCE [LARGE SCALE GENOMIC DNA]</scope>
    <source>
        <strain evidence="3 6">JSA22</strain>
    </source>
</reference>
<reference evidence="4 5" key="1">
    <citation type="submission" date="2016-03" db="EMBL/GenBank/DDBJ databases">
        <title>Comparative genomics of 54 Lactobacillus plantarum strains reveals genomic uncoupling from niche constraints.</title>
        <authorList>
            <person name="Martino M.E."/>
        </authorList>
    </citation>
    <scope>NUCLEOTIDE SEQUENCE [LARGE SCALE GENOMIC DNA]</scope>
    <source>
        <strain evidence="2 4">NAB2</strain>
        <strain evidence="1 5">Nizo2260</strain>
    </source>
</reference>
<dbReference type="EMBL" id="MCOL01000001">
    <property type="protein sequence ID" value="ODO63158.1"/>
    <property type="molecule type" value="Genomic_DNA"/>
</dbReference>
<protein>
    <submittedName>
        <fullName evidence="3">Uncharacterized protein</fullName>
    </submittedName>
</protein>
<dbReference type="Proteomes" id="UP000076989">
    <property type="component" value="Unassembled WGS sequence"/>
</dbReference>
<evidence type="ECO:0000313" key="4">
    <source>
        <dbReference type="Proteomes" id="UP000076872"/>
    </source>
</evidence>
<dbReference type="EMBL" id="LUXO01000033">
    <property type="protein sequence ID" value="KZV02074.1"/>
    <property type="molecule type" value="Genomic_DNA"/>
</dbReference>
<dbReference type="Gene3D" id="3.20.20.150">
    <property type="entry name" value="Divalent-metal-dependent TIM barrel enzymes"/>
    <property type="match status" value="1"/>
</dbReference>
<evidence type="ECO:0000313" key="1">
    <source>
        <dbReference type="EMBL" id="KZU01811.1"/>
    </source>
</evidence>
<evidence type="ECO:0000313" key="3">
    <source>
        <dbReference type="EMBL" id="ODO63158.1"/>
    </source>
</evidence>
<accession>A0A0L7Y365</accession>
<dbReference type="EMBL" id="LUWI01000035">
    <property type="protein sequence ID" value="KZU01811.1"/>
    <property type="molecule type" value="Genomic_DNA"/>
</dbReference>
<evidence type="ECO:0000313" key="2">
    <source>
        <dbReference type="EMBL" id="KZV02074.1"/>
    </source>
</evidence>
<evidence type="ECO:0000313" key="5">
    <source>
        <dbReference type="Proteomes" id="UP000076989"/>
    </source>
</evidence>
<dbReference type="InterPro" id="IPR036237">
    <property type="entry name" value="Xyl_isomerase-like_sf"/>
</dbReference>
<dbReference type="RefSeq" id="WP_011102224.1">
    <property type="nucleotide sequence ID" value="NZ_AP028145.1"/>
</dbReference>
<gene>
    <name evidence="3" type="ORF">LPJSA22_03180</name>
    <name evidence="2" type="ORF">NAB2_2694</name>
    <name evidence="1" type="ORF">Nizo2260_2618</name>
</gene>
<dbReference type="AlphaFoldDB" id="A0A0L7Y365"/>
<dbReference type="Proteomes" id="UP000094892">
    <property type="component" value="Unassembled WGS sequence"/>
</dbReference>
<sequence>MKIGINTAIYESQVQAGATQLECLKTLVTRFDVSAVEVRGEFFKPETRSAELLAISQLCEEQHWDLYYSVPEELFSSDGYNASLVTNLELATKYHIKSLKYSFGVQPTLQAHDLEALTQLLATTSIQVTIENQPNANGDLATFESDVAWVKSQKLTLGYTFDSGNWYWIDQQPEPAFAALKSAITVFHLKDIKDQTTVMLGQGATDWHSLLGQLSPEIPVFLEYNIAAADLSGQIDLVKQALS</sequence>
<dbReference type="SUPFAM" id="SSF51658">
    <property type="entry name" value="Xylose isomerase-like"/>
    <property type="match status" value="1"/>
</dbReference>
<dbReference type="Proteomes" id="UP000076872">
    <property type="component" value="Unassembled WGS sequence"/>
</dbReference>
<name>A0A0L7Y365_LACPN</name>
<organism evidence="3 6">
    <name type="scientific">Lactiplantibacillus plantarum</name>
    <name type="common">Lactobacillus plantarum</name>
    <dbReference type="NCBI Taxonomy" id="1590"/>
    <lineage>
        <taxon>Bacteria</taxon>
        <taxon>Bacillati</taxon>
        <taxon>Bacillota</taxon>
        <taxon>Bacilli</taxon>
        <taxon>Lactobacillales</taxon>
        <taxon>Lactobacillaceae</taxon>
        <taxon>Lactiplantibacillus</taxon>
    </lineage>
</organism>
<comment type="caution">
    <text evidence="3">The sequence shown here is derived from an EMBL/GenBank/DDBJ whole genome shotgun (WGS) entry which is preliminary data.</text>
</comment>
<proteinExistence type="predicted"/>
<evidence type="ECO:0000313" key="6">
    <source>
        <dbReference type="Proteomes" id="UP000094892"/>
    </source>
</evidence>
<dbReference type="OMA" id="VRYVHCK"/>
<dbReference type="PATRIC" id="fig|1590.142.peg.3147"/>